<dbReference type="AlphaFoldDB" id="W9CNR1"/>
<dbReference type="OrthoDB" id="2422440at2759"/>
<reference evidence="7 8" key="1">
    <citation type="journal article" date="2014" name="Genome Announc.">
        <title>Draft genome sequence of Sclerotinia borealis, a psychrophilic plant pathogenic fungus.</title>
        <authorList>
            <person name="Mardanov A.V."/>
            <person name="Beletsky A.V."/>
            <person name="Kadnikov V.V."/>
            <person name="Ignatov A.N."/>
            <person name="Ravin N.V."/>
        </authorList>
    </citation>
    <scope>NUCLEOTIDE SEQUENCE [LARGE SCALE GENOMIC DNA]</scope>
    <source>
        <strain evidence="8">F-4157</strain>
    </source>
</reference>
<evidence type="ECO:0000256" key="6">
    <source>
        <dbReference type="SAM" id="MobiDB-lite"/>
    </source>
</evidence>
<keyword evidence="8" id="KW-1185">Reference proteome</keyword>
<evidence type="ECO:0000256" key="2">
    <source>
        <dbReference type="ARBA" id="ARBA00023015"/>
    </source>
</evidence>
<evidence type="ECO:0000256" key="5">
    <source>
        <dbReference type="SAM" id="Coils"/>
    </source>
</evidence>
<feature type="compositionally biased region" description="Polar residues" evidence="6">
    <location>
        <begin position="225"/>
        <end position="235"/>
    </location>
</feature>
<keyword evidence="4" id="KW-0539">Nucleus</keyword>
<comment type="caution">
    <text evidence="7">The sequence shown here is derived from an EMBL/GenBank/DDBJ whole genome shotgun (WGS) entry which is preliminary data.</text>
</comment>
<name>W9CNR1_SCLBF</name>
<feature type="compositionally biased region" description="Low complexity" evidence="6">
    <location>
        <begin position="25"/>
        <end position="52"/>
    </location>
</feature>
<evidence type="ECO:0000256" key="4">
    <source>
        <dbReference type="ARBA" id="ARBA00023242"/>
    </source>
</evidence>
<sequence>MSLPPQDPTRTSYQQPNPQRLIFPGQQNLGQQNLGQQNLGQQNLGLQNLGQQSIAYPRPTSTGIRGPPIPQHNSPYTTPYANKQPVPPRQNGNNGVSAEQQIAQGILSNTTNGQTSQRQPQRQNGPPPMGTIIHMAPQHTPQNQSMTVNHAVHPTPPSAMGQAREFAAQQRQSQSPALQGQSLGIQRPAMNQSPANSNLGSARPQDSPASSAQDMSMIDPQLSLDQQLDPNNSLLSPADAHNETEAPEVDPDDMLTAPPGGSYPTFEALFSAAQAHALTHGYAFVIGRSKRDNRGLKKVFLICDRGGTNKEKVPGEQRQRKTKSRKCGCEFGVFGLENKTAWLLRGRIDGEHLTHNHPPSESPTEHPGARKLDPIAIAAVKALEENGVSVKDTLEILHRDNPTVRFLPRDIYNARAAIKRDPSRVEPTAMESLPTFYKKPPMTFEEKLRAELRTEVAKAQADVEKVKADWKREVEELKEELRQKEVVIKKFEMFIDICNERVMIRREELADGGEASANPAA</sequence>
<evidence type="ECO:0000313" key="7">
    <source>
        <dbReference type="EMBL" id="ESZ97678.1"/>
    </source>
</evidence>
<feature type="coiled-coil region" evidence="5">
    <location>
        <begin position="442"/>
        <end position="487"/>
    </location>
</feature>
<organism evidence="7 8">
    <name type="scientific">Sclerotinia borealis (strain F-4128)</name>
    <dbReference type="NCBI Taxonomy" id="1432307"/>
    <lineage>
        <taxon>Eukaryota</taxon>
        <taxon>Fungi</taxon>
        <taxon>Dikarya</taxon>
        <taxon>Ascomycota</taxon>
        <taxon>Pezizomycotina</taxon>
        <taxon>Leotiomycetes</taxon>
        <taxon>Helotiales</taxon>
        <taxon>Sclerotiniaceae</taxon>
        <taxon>Sclerotinia</taxon>
    </lineage>
</organism>
<keyword evidence="5" id="KW-0175">Coiled coil</keyword>
<feature type="region of interest" description="Disordered" evidence="6">
    <location>
        <begin position="1"/>
        <end position="96"/>
    </location>
</feature>
<proteinExistence type="predicted"/>
<feature type="compositionally biased region" description="Polar residues" evidence="6">
    <location>
        <begin position="169"/>
        <end position="200"/>
    </location>
</feature>
<protein>
    <recommendedName>
        <fullName evidence="9">FAR1 domain-containing protein</fullName>
    </recommendedName>
</protein>
<dbReference type="PANTHER" id="PTHR19304">
    <property type="entry name" value="CYCLIC-AMP RESPONSE ELEMENT BINDING PROTEIN"/>
    <property type="match status" value="1"/>
</dbReference>
<gene>
    <name evidence="7" type="ORF">SBOR_1935</name>
</gene>
<feature type="compositionally biased region" description="Polar residues" evidence="6">
    <location>
        <begin position="71"/>
        <end position="81"/>
    </location>
</feature>
<dbReference type="EMBL" id="AYSA01000075">
    <property type="protein sequence ID" value="ESZ97678.1"/>
    <property type="molecule type" value="Genomic_DNA"/>
</dbReference>
<feature type="region of interest" description="Disordered" evidence="6">
    <location>
        <begin position="110"/>
        <end position="135"/>
    </location>
</feature>
<feature type="region of interest" description="Disordered" evidence="6">
    <location>
        <begin position="147"/>
        <end position="213"/>
    </location>
</feature>
<evidence type="ECO:0000313" key="8">
    <source>
        <dbReference type="Proteomes" id="UP000019487"/>
    </source>
</evidence>
<evidence type="ECO:0000256" key="3">
    <source>
        <dbReference type="ARBA" id="ARBA00023163"/>
    </source>
</evidence>
<dbReference type="HOGENOM" id="CLU_019832_0_0_1"/>
<accession>W9CNR1</accession>
<dbReference type="GO" id="GO:0005634">
    <property type="term" value="C:nucleus"/>
    <property type="evidence" value="ECO:0007669"/>
    <property type="project" value="UniProtKB-SubCell"/>
</dbReference>
<feature type="compositionally biased region" description="Polar residues" evidence="6">
    <location>
        <begin position="8"/>
        <end position="18"/>
    </location>
</feature>
<evidence type="ECO:0008006" key="9">
    <source>
        <dbReference type="Google" id="ProtNLM"/>
    </source>
</evidence>
<keyword evidence="3" id="KW-0804">Transcription</keyword>
<feature type="region of interest" description="Disordered" evidence="6">
    <location>
        <begin position="225"/>
        <end position="257"/>
    </location>
</feature>
<evidence type="ECO:0000256" key="1">
    <source>
        <dbReference type="ARBA" id="ARBA00004123"/>
    </source>
</evidence>
<comment type="subcellular location">
    <subcellularLocation>
        <location evidence="1">Nucleus</location>
    </subcellularLocation>
</comment>
<keyword evidence="2" id="KW-0805">Transcription regulation</keyword>
<dbReference type="STRING" id="1432307.W9CNR1"/>
<dbReference type="InterPro" id="IPR051027">
    <property type="entry name" value="bZIP_transcription_factors"/>
</dbReference>
<dbReference type="Proteomes" id="UP000019487">
    <property type="component" value="Unassembled WGS sequence"/>
</dbReference>